<gene>
    <name evidence="3" type="ORF">LCGC14_1080740</name>
</gene>
<accession>A0A0F9N2X6</accession>
<sequence length="293" mass="34736">MKPLILLIEDDQILVSNFKTYLELNNYELASAHNGKDGLETLSALERPPDLIISDILMPEMNGYEFYLKVSENSDWSRIPFFFLSGMTDLDDVKFGKMFGADDYITKPFSPKELLDKIKEKIDDYKERKKTTKILEEKLKDILKFEEPSLKKLSRADFFYIFYVTWNDESGLIIKDFFPKNEIPSLNLEELTFKLYKTLIKLYKFEEILKRNQFIIRVVKELIEAYALIDRIDNERGISEEEGVGTFMLCIITPNIHYLQSERIREILAKIAFNIKMKKEWNIKEYWERLVLV</sequence>
<reference evidence="3" key="1">
    <citation type="journal article" date="2015" name="Nature">
        <title>Complex archaea that bridge the gap between prokaryotes and eukaryotes.</title>
        <authorList>
            <person name="Spang A."/>
            <person name="Saw J.H."/>
            <person name="Jorgensen S.L."/>
            <person name="Zaremba-Niedzwiedzka K."/>
            <person name="Martijn J."/>
            <person name="Lind A.E."/>
            <person name="van Eijk R."/>
            <person name="Schleper C."/>
            <person name="Guy L."/>
            <person name="Ettema T.J."/>
        </authorList>
    </citation>
    <scope>NUCLEOTIDE SEQUENCE</scope>
</reference>
<evidence type="ECO:0000259" key="2">
    <source>
        <dbReference type="PROSITE" id="PS50110"/>
    </source>
</evidence>
<dbReference type="InterPro" id="IPR011006">
    <property type="entry name" value="CheY-like_superfamily"/>
</dbReference>
<dbReference type="PROSITE" id="PS50110">
    <property type="entry name" value="RESPONSE_REGULATORY"/>
    <property type="match status" value="1"/>
</dbReference>
<dbReference type="InterPro" id="IPR050595">
    <property type="entry name" value="Bact_response_regulator"/>
</dbReference>
<dbReference type="Pfam" id="PF00072">
    <property type="entry name" value="Response_reg"/>
    <property type="match status" value="1"/>
</dbReference>
<dbReference type="Gene3D" id="3.40.50.2300">
    <property type="match status" value="1"/>
</dbReference>
<dbReference type="InterPro" id="IPR001789">
    <property type="entry name" value="Sig_transdc_resp-reg_receiver"/>
</dbReference>
<protein>
    <recommendedName>
        <fullName evidence="2">Response regulatory domain-containing protein</fullName>
    </recommendedName>
</protein>
<organism evidence="3">
    <name type="scientific">marine sediment metagenome</name>
    <dbReference type="NCBI Taxonomy" id="412755"/>
    <lineage>
        <taxon>unclassified sequences</taxon>
        <taxon>metagenomes</taxon>
        <taxon>ecological metagenomes</taxon>
    </lineage>
</organism>
<comment type="caution">
    <text evidence="3">The sequence shown here is derived from an EMBL/GenBank/DDBJ whole genome shotgun (WGS) entry which is preliminary data.</text>
</comment>
<dbReference type="AlphaFoldDB" id="A0A0F9N2X6"/>
<keyword evidence="1" id="KW-0597">Phosphoprotein</keyword>
<evidence type="ECO:0000313" key="3">
    <source>
        <dbReference type="EMBL" id="KKN06097.1"/>
    </source>
</evidence>
<name>A0A0F9N2X6_9ZZZZ</name>
<dbReference type="PANTHER" id="PTHR44591:SF3">
    <property type="entry name" value="RESPONSE REGULATORY DOMAIN-CONTAINING PROTEIN"/>
    <property type="match status" value="1"/>
</dbReference>
<dbReference type="SMART" id="SM00448">
    <property type="entry name" value="REC"/>
    <property type="match status" value="1"/>
</dbReference>
<dbReference type="EMBL" id="LAZR01004728">
    <property type="protein sequence ID" value="KKN06097.1"/>
    <property type="molecule type" value="Genomic_DNA"/>
</dbReference>
<proteinExistence type="predicted"/>
<evidence type="ECO:0000256" key="1">
    <source>
        <dbReference type="ARBA" id="ARBA00022553"/>
    </source>
</evidence>
<dbReference type="SUPFAM" id="SSF52172">
    <property type="entry name" value="CheY-like"/>
    <property type="match status" value="1"/>
</dbReference>
<dbReference type="PANTHER" id="PTHR44591">
    <property type="entry name" value="STRESS RESPONSE REGULATOR PROTEIN 1"/>
    <property type="match status" value="1"/>
</dbReference>
<feature type="domain" description="Response regulatory" evidence="2">
    <location>
        <begin position="4"/>
        <end position="122"/>
    </location>
</feature>
<dbReference type="GO" id="GO:0000160">
    <property type="term" value="P:phosphorelay signal transduction system"/>
    <property type="evidence" value="ECO:0007669"/>
    <property type="project" value="InterPro"/>
</dbReference>